<accession>A0A812HXY1</accession>
<evidence type="ECO:0000259" key="2">
    <source>
        <dbReference type="Pfam" id="PF05729"/>
    </source>
</evidence>
<dbReference type="OrthoDB" id="434811at2759"/>
<feature type="compositionally biased region" description="Basic and acidic residues" evidence="1">
    <location>
        <begin position="1"/>
        <end position="24"/>
    </location>
</feature>
<dbReference type="Pfam" id="PF05729">
    <property type="entry name" value="NACHT"/>
    <property type="match status" value="1"/>
</dbReference>
<dbReference type="Gene3D" id="3.40.50.300">
    <property type="entry name" value="P-loop containing nucleotide triphosphate hydrolases"/>
    <property type="match status" value="1"/>
</dbReference>
<evidence type="ECO:0000256" key="1">
    <source>
        <dbReference type="SAM" id="MobiDB-lite"/>
    </source>
</evidence>
<evidence type="ECO:0000313" key="3">
    <source>
        <dbReference type="EMBL" id="CAE6966413.1"/>
    </source>
</evidence>
<sequence length="1180" mass="130238">MRHIQALREDEASLQRMRSEEHGINFEASNPFLEAMEAARRPEDPSSMLAELDEAPGAEQEGPLDSLDVQPATSPSADPTAEEMQPEAEAAQESVQGPPAWQVPKGIRVKDVCALVEENRAWMEEPTERKGLTGRKNMYDVCGNLIIVKCTSSERVVELSEEDVEQITRSLRKDATESIFEGGTLQCREGVHLGGVPVEHMTIQGILCEGGDLRMKYWQSGDERHDMWMTAEKHGRVQGMDAIPEKLRGFNLGEVNARRHKDRLRAAGTVVVLRTGVAYVDITEQGKFAPLCGFVSHYWGQETIEFSEILLLHAKKVYPEDPGEMCYYVCTFSNNQHSVDLGGDDLATSPFNMALEYIASCYRTRQESMYGAVMMFDKACAPLTRIWCIYEIFRCHSLGLTLDLFSCEGQICRTSESELMNEIIERLRNLNLQEVGSSEPQDKLNIEAAISDHPGGATAVAGKVQLQVMDLVTFSGCLSITRNAFTGKQVEPEEIELKDLSTGEVRTSNAIIEACIEGRLPRILLIGPGGSGKTIFAREVVRRVVDWARQDTAAGIIPVRIPLAELAQHVQDPTGDPLRCWAERAFGAESRELFRGDRKLLLVLDGFDEAGAARRRIVDWLQGWLEAHSGRVVCVIMTSRPSGTDQVLEADGVVCDAVPLTVLAQLSDTRFVTRDLLPEKSLVELRGCSAGLTTRLVASVAQGFLLERDEVDLEPGMHRVTVRRKDPHQVFSSAMTLQGPADVARAQGGLLEQALLAAGGEPSRPFKLGIVLAATGNTGEHYPDEDLSVLNYLNGVFPCDVYLHQTSDSEPGHIDEKPEDMDVTLEAVGDRQVVLTGSLQVGAVLVLNGENEEKSCYKLWPPRRCFILTVDRAVTEYPTELTQLTAQTELSTGLCFQPLELLPLTEPAAARIAKCREDELRALPGEVWQTPLMASLLGKYREEQEELPASAGAAAELELMRFAVEALLAQAEQRTGRSGLREMLHAVCLRTLKAGQRLLREADFAGKEVMFQEALRGHLSFFEPAAGQDAVQIYHLRMHELLAAEAWRDSQPPAQDQHGWKNAFGEVQAQPMLRGVLHYVLMMEMPEMAQMPQQQIDLSELQYPLAAAELEILFGGLQTCLEPRSEKLLLHLPRCGSSIGGLEGARSLGAALRRFGRLRELDLKMGSAGLGRGAQQASTC</sequence>
<dbReference type="AlphaFoldDB" id="A0A812HXY1"/>
<reference evidence="3" key="1">
    <citation type="submission" date="2021-02" db="EMBL/GenBank/DDBJ databases">
        <authorList>
            <person name="Dougan E. K."/>
            <person name="Rhodes N."/>
            <person name="Thang M."/>
            <person name="Chan C."/>
        </authorList>
    </citation>
    <scope>NUCLEOTIDE SEQUENCE</scope>
</reference>
<keyword evidence="4" id="KW-1185">Reference proteome</keyword>
<gene>
    <name evidence="3" type="primary">crt</name>
    <name evidence="3" type="ORF">SNAT2548_LOCUS2210</name>
</gene>
<organism evidence="3 4">
    <name type="scientific">Symbiodinium natans</name>
    <dbReference type="NCBI Taxonomy" id="878477"/>
    <lineage>
        <taxon>Eukaryota</taxon>
        <taxon>Sar</taxon>
        <taxon>Alveolata</taxon>
        <taxon>Dinophyceae</taxon>
        <taxon>Suessiales</taxon>
        <taxon>Symbiodiniaceae</taxon>
        <taxon>Symbiodinium</taxon>
    </lineage>
</organism>
<name>A0A812HXY1_9DINO</name>
<dbReference type="InterPro" id="IPR027417">
    <property type="entry name" value="P-loop_NTPase"/>
</dbReference>
<feature type="domain" description="NACHT" evidence="2">
    <location>
        <begin position="523"/>
        <end position="646"/>
    </location>
</feature>
<comment type="caution">
    <text evidence="3">The sequence shown here is derived from an EMBL/GenBank/DDBJ whole genome shotgun (WGS) entry which is preliminary data.</text>
</comment>
<dbReference type="InterPro" id="IPR007111">
    <property type="entry name" value="NACHT_NTPase"/>
</dbReference>
<proteinExistence type="predicted"/>
<dbReference type="SUPFAM" id="SSF52540">
    <property type="entry name" value="P-loop containing nucleoside triphosphate hydrolases"/>
    <property type="match status" value="1"/>
</dbReference>
<dbReference type="Proteomes" id="UP000604046">
    <property type="component" value="Unassembled WGS sequence"/>
</dbReference>
<dbReference type="EMBL" id="CAJNDS010000125">
    <property type="protein sequence ID" value="CAE6966413.1"/>
    <property type="molecule type" value="Genomic_DNA"/>
</dbReference>
<feature type="region of interest" description="Disordered" evidence="1">
    <location>
        <begin position="1"/>
        <end position="102"/>
    </location>
</feature>
<evidence type="ECO:0000313" key="4">
    <source>
        <dbReference type="Proteomes" id="UP000604046"/>
    </source>
</evidence>
<protein>
    <submittedName>
        <fullName evidence="3">Crt protein</fullName>
    </submittedName>
</protein>